<gene>
    <name evidence="5" type="ORF">EM808_04555</name>
</gene>
<dbReference type="Pfam" id="PF00532">
    <property type="entry name" value="Peripla_BP_1"/>
    <property type="match status" value="1"/>
</dbReference>
<keyword evidence="6" id="KW-1185">Reference proteome</keyword>
<evidence type="ECO:0000256" key="1">
    <source>
        <dbReference type="ARBA" id="ARBA00023015"/>
    </source>
</evidence>
<keyword evidence="1" id="KW-0805">Transcription regulation</keyword>
<evidence type="ECO:0000313" key="6">
    <source>
        <dbReference type="Proteomes" id="UP000288024"/>
    </source>
</evidence>
<feature type="domain" description="HTH lacI-type" evidence="4">
    <location>
        <begin position="3"/>
        <end position="56"/>
    </location>
</feature>
<evidence type="ECO:0000256" key="3">
    <source>
        <dbReference type="ARBA" id="ARBA00023163"/>
    </source>
</evidence>
<proteinExistence type="predicted"/>
<dbReference type="InterPro" id="IPR028082">
    <property type="entry name" value="Peripla_BP_I"/>
</dbReference>
<dbReference type="CDD" id="cd06286">
    <property type="entry name" value="PBP1_CcpB-like"/>
    <property type="match status" value="1"/>
</dbReference>
<dbReference type="SUPFAM" id="SSF53822">
    <property type="entry name" value="Periplasmic binding protein-like I"/>
    <property type="match status" value="1"/>
</dbReference>
<dbReference type="PANTHER" id="PTHR30146">
    <property type="entry name" value="LACI-RELATED TRANSCRIPTIONAL REPRESSOR"/>
    <property type="match status" value="1"/>
</dbReference>
<evidence type="ECO:0000313" key="5">
    <source>
        <dbReference type="EMBL" id="RVT67750.1"/>
    </source>
</evidence>
<dbReference type="EMBL" id="RZTZ01000001">
    <property type="protein sequence ID" value="RVT67750.1"/>
    <property type="molecule type" value="Genomic_DNA"/>
</dbReference>
<protein>
    <submittedName>
        <fullName evidence="5">LacI family DNA-binding transcriptional regulator</fullName>
    </submittedName>
</protein>
<dbReference type="InterPro" id="IPR001761">
    <property type="entry name" value="Peripla_BP/Lac1_sug-bd_dom"/>
</dbReference>
<keyword evidence="2 5" id="KW-0238">DNA-binding</keyword>
<name>A0A437KI47_9BACI</name>
<dbReference type="SUPFAM" id="SSF47413">
    <property type="entry name" value="lambda repressor-like DNA-binding domains"/>
    <property type="match status" value="1"/>
</dbReference>
<dbReference type="PROSITE" id="PS50932">
    <property type="entry name" value="HTH_LACI_2"/>
    <property type="match status" value="1"/>
</dbReference>
<dbReference type="CDD" id="cd01392">
    <property type="entry name" value="HTH_LacI"/>
    <property type="match status" value="1"/>
</dbReference>
<keyword evidence="3" id="KW-0804">Transcription</keyword>
<dbReference type="Gene3D" id="3.40.50.2300">
    <property type="match status" value="2"/>
</dbReference>
<dbReference type="Pfam" id="PF00356">
    <property type="entry name" value="LacI"/>
    <property type="match status" value="1"/>
</dbReference>
<dbReference type="AlphaFoldDB" id="A0A437KI47"/>
<dbReference type="Gene3D" id="1.10.260.40">
    <property type="entry name" value="lambda repressor-like DNA-binding domains"/>
    <property type="match status" value="1"/>
</dbReference>
<dbReference type="SMART" id="SM00354">
    <property type="entry name" value="HTH_LACI"/>
    <property type="match status" value="1"/>
</dbReference>
<accession>A0A437KI47</accession>
<dbReference type="InterPro" id="IPR010982">
    <property type="entry name" value="Lambda_DNA-bd_dom_sf"/>
</dbReference>
<evidence type="ECO:0000259" key="4">
    <source>
        <dbReference type="PROSITE" id="PS50932"/>
    </source>
</evidence>
<evidence type="ECO:0000256" key="2">
    <source>
        <dbReference type="ARBA" id="ARBA00023125"/>
    </source>
</evidence>
<dbReference type="Proteomes" id="UP000288024">
    <property type="component" value="Unassembled WGS sequence"/>
</dbReference>
<dbReference type="InterPro" id="IPR000843">
    <property type="entry name" value="HTH_LacI"/>
</dbReference>
<reference evidence="5 6" key="1">
    <citation type="submission" date="2019-01" db="EMBL/GenBank/DDBJ databases">
        <title>Bacillus sp. M5HDSG1-1, whole genome shotgun sequence.</title>
        <authorList>
            <person name="Tuo L."/>
        </authorList>
    </citation>
    <scope>NUCLEOTIDE SEQUENCE [LARGE SCALE GENOMIC DNA]</scope>
    <source>
        <strain evidence="5 6">M5HDSG1-1</strain>
    </source>
</reference>
<dbReference type="GO" id="GO:0003700">
    <property type="term" value="F:DNA-binding transcription factor activity"/>
    <property type="evidence" value="ECO:0007669"/>
    <property type="project" value="TreeGrafter"/>
</dbReference>
<dbReference type="GO" id="GO:0000976">
    <property type="term" value="F:transcription cis-regulatory region binding"/>
    <property type="evidence" value="ECO:0007669"/>
    <property type="project" value="TreeGrafter"/>
</dbReference>
<dbReference type="PANTHER" id="PTHR30146:SF105">
    <property type="entry name" value="CATABOLITE CONTROL PROTEIN B"/>
    <property type="match status" value="1"/>
</dbReference>
<organism evidence="5 6">
    <name type="scientific">Niallia taxi</name>
    <dbReference type="NCBI Taxonomy" id="2499688"/>
    <lineage>
        <taxon>Bacteria</taxon>
        <taxon>Bacillati</taxon>
        <taxon>Bacillota</taxon>
        <taxon>Bacilli</taxon>
        <taxon>Bacillales</taxon>
        <taxon>Bacillaceae</taxon>
        <taxon>Niallia</taxon>
    </lineage>
</organism>
<sequence>MGNIKKIAELSGVSVTTVSRVLNNHPYVKEDKRKAVLETINKLNYSQNLNAVHLSRGKTSMIGVMVPYIAVPYYGNLLEGIGEAALKNNYSINLFQTNYDEKKEMEALEKLKSKQVDGMIICSHTANMDIIRKYAEEHPIIVCEKVAEKNIAAVYIDHYSAFRQGIDFLHENGYKKIGYCVNRAKSLNSKLREKAFYEGLAELGLHVAKEWVFDSCLTIEDGKRVVKEFLELEDRPNALLVTSDQVAAGIMTEARRHKLNIPEDLALLSYDNHPISEALELTTMDLPIVEMGRRSFQLFQQLQEKKQETPIELKAKLVIRSTV</sequence>
<dbReference type="RefSeq" id="WP_127736472.1">
    <property type="nucleotide sequence ID" value="NZ_CAJCKN010000044.1"/>
</dbReference>
<comment type="caution">
    <text evidence="5">The sequence shown here is derived from an EMBL/GenBank/DDBJ whole genome shotgun (WGS) entry which is preliminary data.</text>
</comment>